<feature type="compositionally biased region" description="Polar residues" evidence="1">
    <location>
        <begin position="137"/>
        <end position="146"/>
    </location>
</feature>
<feature type="compositionally biased region" description="Polar residues" evidence="1">
    <location>
        <begin position="400"/>
        <end position="415"/>
    </location>
</feature>
<keyword evidence="2" id="KW-0812">Transmembrane</keyword>
<feature type="region of interest" description="Disordered" evidence="1">
    <location>
        <begin position="137"/>
        <end position="355"/>
    </location>
</feature>
<feature type="region of interest" description="Disordered" evidence="1">
    <location>
        <begin position="400"/>
        <end position="434"/>
    </location>
</feature>
<name>A0A8J5N567_HOMAM</name>
<organism evidence="3 4">
    <name type="scientific">Homarus americanus</name>
    <name type="common">American lobster</name>
    <dbReference type="NCBI Taxonomy" id="6706"/>
    <lineage>
        <taxon>Eukaryota</taxon>
        <taxon>Metazoa</taxon>
        <taxon>Ecdysozoa</taxon>
        <taxon>Arthropoda</taxon>
        <taxon>Crustacea</taxon>
        <taxon>Multicrustacea</taxon>
        <taxon>Malacostraca</taxon>
        <taxon>Eumalacostraca</taxon>
        <taxon>Eucarida</taxon>
        <taxon>Decapoda</taxon>
        <taxon>Pleocyemata</taxon>
        <taxon>Astacidea</taxon>
        <taxon>Nephropoidea</taxon>
        <taxon>Nephropidae</taxon>
        <taxon>Homarus</taxon>
    </lineage>
</organism>
<keyword evidence="4" id="KW-1185">Reference proteome</keyword>
<feature type="compositionally biased region" description="Polar residues" evidence="1">
    <location>
        <begin position="423"/>
        <end position="434"/>
    </location>
</feature>
<comment type="caution">
    <text evidence="3">The sequence shown here is derived from an EMBL/GenBank/DDBJ whole genome shotgun (WGS) entry which is preliminary data.</text>
</comment>
<evidence type="ECO:0000256" key="1">
    <source>
        <dbReference type="SAM" id="MobiDB-lite"/>
    </source>
</evidence>
<feature type="compositionally biased region" description="Polar residues" evidence="1">
    <location>
        <begin position="322"/>
        <end position="332"/>
    </location>
</feature>
<feature type="compositionally biased region" description="Polar residues" evidence="1">
    <location>
        <begin position="223"/>
        <end position="240"/>
    </location>
</feature>
<keyword evidence="2" id="KW-0472">Membrane</keyword>
<feature type="compositionally biased region" description="Polar residues" evidence="1">
    <location>
        <begin position="158"/>
        <end position="188"/>
    </location>
</feature>
<feature type="region of interest" description="Disordered" evidence="1">
    <location>
        <begin position="1"/>
        <end position="111"/>
    </location>
</feature>
<evidence type="ECO:0000256" key="2">
    <source>
        <dbReference type="SAM" id="Phobius"/>
    </source>
</evidence>
<protein>
    <submittedName>
        <fullName evidence="3">Uncharacterized protein</fullName>
    </submittedName>
</protein>
<dbReference type="AlphaFoldDB" id="A0A8J5N567"/>
<feature type="compositionally biased region" description="Polar residues" evidence="1">
    <location>
        <begin position="35"/>
        <end position="45"/>
    </location>
</feature>
<evidence type="ECO:0000313" key="3">
    <source>
        <dbReference type="EMBL" id="KAG7173646.1"/>
    </source>
</evidence>
<feature type="compositionally biased region" description="Polar residues" evidence="1">
    <location>
        <begin position="257"/>
        <end position="284"/>
    </location>
</feature>
<proteinExistence type="predicted"/>
<reference evidence="3" key="1">
    <citation type="journal article" date="2021" name="Sci. Adv.">
        <title>The American lobster genome reveals insights on longevity, neural, and immune adaptations.</title>
        <authorList>
            <person name="Polinski J.M."/>
            <person name="Zimin A.V."/>
            <person name="Clark K.F."/>
            <person name="Kohn A.B."/>
            <person name="Sadowski N."/>
            <person name="Timp W."/>
            <person name="Ptitsyn A."/>
            <person name="Khanna P."/>
            <person name="Romanova D.Y."/>
            <person name="Williams P."/>
            <person name="Greenwood S.J."/>
            <person name="Moroz L.L."/>
            <person name="Walt D.R."/>
            <person name="Bodnar A.G."/>
        </authorList>
    </citation>
    <scope>NUCLEOTIDE SEQUENCE</scope>
    <source>
        <strain evidence="3">GMGI-L3</strain>
    </source>
</reference>
<feature type="transmembrane region" description="Helical" evidence="2">
    <location>
        <begin position="524"/>
        <end position="545"/>
    </location>
</feature>
<feature type="transmembrane region" description="Helical" evidence="2">
    <location>
        <begin position="486"/>
        <end position="512"/>
    </location>
</feature>
<gene>
    <name evidence="3" type="ORF">Hamer_G025027</name>
</gene>
<feature type="non-terminal residue" evidence="3">
    <location>
        <position position="1"/>
    </location>
</feature>
<sequence length="738" mass="82137">HLQLPRPEPRSYLTVTSNSHDQSPEVFLQSPPTPTTRAQKLSYSHLQLPRPEPRSYLTATSNSHDQSPEVILQHLQLPRPEPRVILQPPPTPTTRAQKLSQPPPTPTTRAQKLSYSHLQLPTTRAQKLSYSHLTPTTRAQKLSYSHLQLPRPEPRSYLTATSNSRPLILQTSRPEPSSYLTATSNSPDQSDRAQEVILQPPPTPNPTTRAQLVLQPPPTPTTRAQKLSYSHPNSDQSPVILQSPPTPDQSPEELSYSHLQLPNDQSPGSYLTATSNSHDQSPGLSYSHLPTPHDQSPEVILQSPQLPRPEPRSILQPPPTPTTRAQKLSYSLQLPRPEPRVILQPPPTPERTQKLSYSHLQLPRSEAQKLSYSHLTPTTRARSYLCSHLLLPRPEPSYLTVTSNSHDQTRAQKLSYSPPPTPTTRAQKLSYRTTPQETVHLTGPVSIYIQRKIRKLTCRNCVPSKMHLTRLLISQWKQRWRLPATFPMLPVVTLTAILPLVCSLVTYTFVSLPDNSIALNQNGALLALLVLLKIFVIGATGRLPIDLNKLFSGRRSRRDATYVDQEDLVEDLPCTVRILCELETAARTAMDDLLPDADSLHHDNISFYVLLGWLGPPAGEVDGRGQTVGEGDRVEGTLLDVDHLADFHNEAVRALFSDQSEDLAPDSRYALSLLAGLTGEGRCETSYSRCSGRLTPKMALGVLFNEMSVTPTHLNALWGDMGVLQSHETQILPSNVTF</sequence>
<keyword evidence="2" id="KW-1133">Transmembrane helix</keyword>
<dbReference type="EMBL" id="JAHLQT010009095">
    <property type="protein sequence ID" value="KAG7173646.1"/>
    <property type="molecule type" value="Genomic_DNA"/>
</dbReference>
<accession>A0A8J5N567</accession>
<evidence type="ECO:0000313" key="4">
    <source>
        <dbReference type="Proteomes" id="UP000747542"/>
    </source>
</evidence>
<dbReference type="Proteomes" id="UP000747542">
    <property type="component" value="Unassembled WGS sequence"/>
</dbReference>